<dbReference type="KEGG" id="blep:AL038_15840"/>
<accession>A0A2N9YE11</accession>
<evidence type="ECO:0000313" key="2">
    <source>
        <dbReference type="Proteomes" id="UP000234271"/>
    </source>
</evidence>
<name>A0A2N9YE11_9GAMM</name>
<organism evidence="1 2">
    <name type="scientific">Beggiatoa leptomitoformis</name>
    <dbReference type="NCBI Taxonomy" id="288004"/>
    <lineage>
        <taxon>Bacteria</taxon>
        <taxon>Pseudomonadati</taxon>
        <taxon>Pseudomonadota</taxon>
        <taxon>Gammaproteobacteria</taxon>
        <taxon>Thiotrichales</taxon>
        <taxon>Thiotrichaceae</taxon>
        <taxon>Beggiatoa</taxon>
    </lineage>
</organism>
<proteinExistence type="predicted"/>
<reference evidence="2" key="1">
    <citation type="submission" date="2016-12" db="EMBL/GenBank/DDBJ databases">
        <title>Complete Genome Sequence of Beggiatoa leptomitiformis D-401.</title>
        <authorList>
            <person name="Fomenkov A."/>
            <person name="Vincze T."/>
            <person name="Grabovich M."/>
            <person name="Anton B.P."/>
            <person name="Dubinina G."/>
            <person name="Orlova M."/>
            <person name="Belousova E."/>
            <person name="Roberts R.J."/>
        </authorList>
    </citation>
    <scope>NUCLEOTIDE SEQUENCE [LARGE SCALE GENOMIC DNA]</scope>
    <source>
        <strain evidence="2">D-401</strain>
    </source>
</reference>
<keyword evidence="2" id="KW-1185">Reference proteome</keyword>
<dbReference type="Proteomes" id="UP000234271">
    <property type="component" value="Chromosome"/>
</dbReference>
<gene>
    <name evidence="1" type="ORF">BLE401_08420</name>
</gene>
<dbReference type="AlphaFoldDB" id="A0A2N9YE11"/>
<dbReference type="EMBL" id="CP018889">
    <property type="protein sequence ID" value="AUI68727.1"/>
    <property type="molecule type" value="Genomic_DNA"/>
</dbReference>
<protein>
    <submittedName>
        <fullName evidence="1">Uncharacterized protein</fullName>
    </submittedName>
</protein>
<dbReference type="RefSeq" id="WP_062154464.1">
    <property type="nucleotide sequence ID" value="NZ_CP012373.2"/>
</dbReference>
<evidence type="ECO:0000313" key="1">
    <source>
        <dbReference type="EMBL" id="AUI68727.1"/>
    </source>
</evidence>
<sequence>MDNRALAYDLIRQAFLDIRYFSYSEKGYKGIFKVTNLLHNLPSEIEIIERENGDFSEIIEKLKERAQMLDCKS</sequence>
<dbReference type="OrthoDB" id="164950at2"/>